<dbReference type="SUPFAM" id="SSF69000">
    <property type="entry name" value="FAD-dependent thiol oxidase"/>
    <property type="match status" value="1"/>
</dbReference>
<evidence type="ECO:0000256" key="2">
    <source>
        <dbReference type="ARBA" id="ARBA00012512"/>
    </source>
</evidence>
<dbReference type="EC" id="1.8.3.2" evidence="2"/>
<keyword evidence="4" id="KW-0274">FAD</keyword>
<sequence>MNMNFTLKPKNNYSIAPPPNNTVYSANFGRKPSVTSIAKSIPMSSEPTVKKMKWGEPTWLLFHTLACKVKEECFQKVRGDLLNHIYSICANLPCPMCANHAMEYMKNINFNAIRTKQDLIDMLYVFHNTVNKKKNYPQFPHSELDSKYSTAVTKNIIFNFLYHFQDKHKSVHMIANDMFRIRQVETLKEWFNKNYNCFEP</sequence>
<dbReference type="GO" id="GO:0016972">
    <property type="term" value="F:thiol oxidase activity"/>
    <property type="evidence" value="ECO:0007669"/>
    <property type="project" value="UniProtKB-EC"/>
</dbReference>
<accession>A0A6C0HAR6</accession>
<dbReference type="AlphaFoldDB" id="A0A6C0HAR6"/>
<dbReference type="Gene3D" id="1.20.120.310">
    <property type="entry name" value="ERV/ALR sulfhydryl oxidase domain"/>
    <property type="match status" value="1"/>
</dbReference>
<comment type="cofactor">
    <cofactor evidence="1">
        <name>FAD</name>
        <dbReference type="ChEBI" id="CHEBI:57692"/>
    </cofactor>
</comment>
<evidence type="ECO:0000256" key="6">
    <source>
        <dbReference type="ARBA" id="ARBA00023157"/>
    </source>
</evidence>
<evidence type="ECO:0000259" key="7">
    <source>
        <dbReference type="PROSITE" id="PS51324"/>
    </source>
</evidence>
<keyword evidence="3" id="KW-0285">Flavoprotein</keyword>
<evidence type="ECO:0000256" key="3">
    <source>
        <dbReference type="ARBA" id="ARBA00022630"/>
    </source>
</evidence>
<dbReference type="PROSITE" id="PS51324">
    <property type="entry name" value="ERV_ALR"/>
    <property type="match status" value="1"/>
</dbReference>
<dbReference type="EMBL" id="MN739920">
    <property type="protein sequence ID" value="QHT77701.1"/>
    <property type="molecule type" value="Genomic_DNA"/>
</dbReference>
<evidence type="ECO:0000256" key="1">
    <source>
        <dbReference type="ARBA" id="ARBA00001974"/>
    </source>
</evidence>
<dbReference type="InterPro" id="IPR017905">
    <property type="entry name" value="ERV/ALR_sulphydryl_oxidase"/>
</dbReference>
<keyword evidence="5" id="KW-0560">Oxidoreductase</keyword>
<proteinExistence type="predicted"/>
<evidence type="ECO:0000256" key="5">
    <source>
        <dbReference type="ARBA" id="ARBA00023002"/>
    </source>
</evidence>
<name>A0A6C0HAR6_9ZZZZ</name>
<dbReference type="Pfam" id="PF04777">
    <property type="entry name" value="Evr1_Alr"/>
    <property type="match status" value="1"/>
</dbReference>
<feature type="domain" description="ERV/ALR sulfhydryl oxidase" evidence="7">
    <location>
        <begin position="45"/>
        <end position="148"/>
    </location>
</feature>
<evidence type="ECO:0000313" key="8">
    <source>
        <dbReference type="EMBL" id="QHT77701.1"/>
    </source>
</evidence>
<evidence type="ECO:0000256" key="4">
    <source>
        <dbReference type="ARBA" id="ARBA00022827"/>
    </source>
</evidence>
<organism evidence="8">
    <name type="scientific">viral metagenome</name>
    <dbReference type="NCBI Taxonomy" id="1070528"/>
    <lineage>
        <taxon>unclassified sequences</taxon>
        <taxon>metagenomes</taxon>
        <taxon>organismal metagenomes</taxon>
    </lineage>
</organism>
<reference evidence="8" key="1">
    <citation type="journal article" date="2020" name="Nature">
        <title>Giant virus diversity and host interactions through global metagenomics.</title>
        <authorList>
            <person name="Schulz F."/>
            <person name="Roux S."/>
            <person name="Paez-Espino D."/>
            <person name="Jungbluth S."/>
            <person name="Walsh D.A."/>
            <person name="Denef V.J."/>
            <person name="McMahon K.D."/>
            <person name="Konstantinidis K.T."/>
            <person name="Eloe-Fadrosh E.A."/>
            <person name="Kyrpides N.C."/>
            <person name="Woyke T."/>
        </authorList>
    </citation>
    <scope>NUCLEOTIDE SEQUENCE</scope>
    <source>
        <strain evidence="8">GVMAG-M-3300023179-90</strain>
    </source>
</reference>
<dbReference type="InterPro" id="IPR036774">
    <property type="entry name" value="ERV/ALR_sulphydryl_oxid_sf"/>
</dbReference>
<protein>
    <recommendedName>
        <fullName evidence="2">thiol oxidase</fullName>
        <ecNumber evidence="2">1.8.3.2</ecNumber>
    </recommendedName>
</protein>
<keyword evidence="6" id="KW-1015">Disulfide bond</keyword>